<dbReference type="Proteomes" id="UP000283633">
    <property type="component" value="Unassembled WGS sequence"/>
</dbReference>
<dbReference type="GO" id="GO:0016787">
    <property type="term" value="F:hydrolase activity"/>
    <property type="evidence" value="ECO:0007669"/>
    <property type="project" value="UniProtKB-KW"/>
</dbReference>
<protein>
    <submittedName>
        <fullName evidence="2">Alpha/beta hydrolase</fullName>
    </submittedName>
</protein>
<sequence length="120" mass="13462">MYPAFSITHDAQARYHSVSQIPQESDIFGFSVGKAYYQKLLNIDITKIATKYRGPVLIVHGTSDDVVPIKYVERAAHNFPNATFKKITGAGHGFEGSDQQRALHLLDNFVTKTQRHSERG</sequence>
<dbReference type="RefSeq" id="WP_125072789.1">
    <property type="nucleotide sequence ID" value="NZ_QWZQ01000034.1"/>
</dbReference>
<dbReference type="OrthoDB" id="9780269at2"/>
<keyword evidence="3" id="KW-1185">Reference proteome</keyword>
<dbReference type="InterPro" id="IPR000073">
    <property type="entry name" value="AB_hydrolase_1"/>
</dbReference>
<keyword evidence="2" id="KW-0378">Hydrolase</keyword>
<gene>
    <name evidence="2" type="ORF">D1831_09970</name>
</gene>
<dbReference type="InterPro" id="IPR029058">
    <property type="entry name" value="AB_hydrolase_fold"/>
</dbReference>
<dbReference type="EMBL" id="QWZQ01000034">
    <property type="protein sequence ID" value="RRK09952.1"/>
    <property type="molecule type" value="Genomic_DNA"/>
</dbReference>
<evidence type="ECO:0000313" key="2">
    <source>
        <dbReference type="EMBL" id="RRK09952.1"/>
    </source>
</evidence>
<accession>A0A426D5P1</accession>
<dbReference type="SUPFAM" id="SSF53474">
    <property type="entry name" value="alpha/beta-Hydrolases"/>
    <property type="match status" value="1"/>
</dbReference>
<dbReference type="AlphaFoldDB" id="A0A426D5P1"/>
<dbReference type="Pfam" id="PF00561">
    <property type="entry name" value="Abhydrolase_1"/>
    <property type="match status" value="1"/>
</dbReference>
<name>A0A426D5P1_9LACO</name>
<dbReference type="Gene3D" id="3.40.50.1820">
    <property type="entry name" value="alpha/beta hydrolase"/>
    <property type="match status" value="1"/>
</dbReference>
<reference evidence="2 3" key="1">
    <citation type="submission" date="2018-08" db="EMBL/GenBank/DDBJ databases">
        <title>Genome Lactobacillus garii FI11369.</title>
        <authorList>
            <person name="Diaz M."/>
            <person name="Narbad A."/>
        </authorList>
    </citation>
    <scope>NUCLEOTIDE SEQUENCE [LARGE SCALE GENOMIC DNA]</scope>
    <source>
        <strain evidence="2 3">FI11369</strain>
    </source>
</reference>
<proteinExistence type="predicted"/>
<evidence type="ECO:0000313" key="3">
    <source>
        <dbReference type="Proteomes" id="UP000283633"/>
    </source>
</evidence>
<organism evidence="2 3">
    <name type="scientific">Lactiplantibacillus garii</name>
    <dbReference type="NCBI Taxonomy" id="2306423"/>
    <lineage>
        <taxon>Bacteria</taxon>
        <taxon>Bacillati</taxon>
        <taxon>Bacillota</taxon>
        <taxon>Bacilli</taxon>
        <taxon>Lactobacillales</taxon>
        <taxon>Lactobacillaceae</taxon>
        <taxon>Lactiplantibacillus</taxon>
    </lineage>
</organism>
<feature type="domain" description="AB hydrolase-1" evidence="1">
    <location>
        <begin position="44"/>
        <end position="92"/>
    </location>
</feature>
<evidence type="ECO:0000259" key="1">
    <source>
        <dbReference type="Pfam" id="PF00561"/>
    </source>
</evidence>
<comment type="caution">
    <text evidence="2">The sequence shown here is derived from an EMBL/GenBank/DDBJ whole genome shotgun (WGS) entry which is preliminary data.</text>
</comment>